<keyword evidence="2" id="KW-1185">Reference proteome</keyword>
<name>A0ACC2WQE9_9TREE</name>
<evidence type="ECO:0000313" key="2">
    <source>
        <dbReference type="Proteomes" id="UP001243375"/>
    </source>
</evidence>
<gene>
    <name evidence="1" type="ORF">QFC22_005936</name>
</gene>
<dbReference type="EMBL" id="JASBWU010000021">
    <property type="protein sequence ID" value="KAJ9113628.1"/>
    <property type="molecule type" value="Genomic_DNA"/>
</dbReference>
<protein>
    <submittedName>
        <fullName evidence="1">Uncharacterized protein</fullName>
    </submittedName>
</protein>
<organism evidence="1 2">
    <name type="scientific">Naganishia vaughanmartiniae</name>
    <dbReference type="NCBI Taxonomy" id="1424756"/>
    <lineage>
        <taxon>Eukaryota</taxon>
        <taxon>Fungi</taxon>
        <taxon>Dikarya</taxon>
        <taxon>Basidiomycota</taxon>
        <taxon>Agaricomycotina</taxon>
        <taxon>Tremellomycetes</taxon>
        <taxon>Filobasidiales</taxon>
        <taxon>Filobasidiaceae</taxon>
        <taxon>Naganishia</taxon>
    </lineage>
</organism>
<accession>A0ACC2WQE9</accession>
<comment type="caution">
    <text evidence="1">The sequence shown here is derived from an EMBL/GenBank/DDBJ whole genome shotgun (WGS) entry which is preliminary data.</text>
</comment>
<reference evidence="1" key="1">
    <citation type="submission" date="2023-04" db="EMBL/GenBank/DDBJ databases">
        <title>Draft Genome sequencing of Naganishia species isolated from polar environments using Oxford Nanopore Technology.</title>
        <authorList>
            <person name="Leo P."/>
            <person name="Venkateswaran K."/>
        </authorList>
    </citation>
    <scope>NUCLEOTIDE SEQUENCE</scope>
    <source>
        <strain evidence="1">MNA-CCFEE 5425</strain>
    </source>
</reference>
<sequence length="502" mass="57965">MSSSAALKTRHFDLSNRRRKIATMAILVLFALSLFARAFFKPAAATEEQLINNTQKVSGDLEHTTPYSTFASVKDGLRFSHLYWLGFEKEIVVDEYVKRRGEWCTEAEYLDGEWVKRDGEITLQRLREIYKYTVSILHHHKISKADERRTLVFAQDRGKFGSQANNSTYGNDPLNENDPKNYPRIFETAQYEYKPKSGCRKHEWNPWNFAKYCLRSKGGCSIVEDSLADQIYRAIHYSMVSTRDSLFLLHGSPDRIWNITVNQKHPLAARLIDQAGVTETRLKRPVFNYWREHHLVHRHELDEVMKGLHGYVPWVNGPSLKENGWNFDRSWWYELWSEMLAQPIRFVPREEDGVVPREEASTISLNSGPHWGESELFPKRPWHLVPDDDVIRGWVGAFTKVLQKITMAATEHDVIAWWRSNVPGHVDCKQYTARVYASLASILKRIASISLLPGALQRKTTARITTRRSIRKLKGSTGTSIPSWIDMPQPGSASNLPRRTII</sequence>
<evidence type="ECO:0000313" key="1">
    <source>
        <dbReference type="EMBL" id="KAJ9113628.1"/>
    </source>
</evidence>
<dbReference type="Proteomes" id="UP001243375">
    <property type="component" value="Unassembled WGS sequence"/>
</dbReference>
<proteinExistence type="predicted"/>